<feature type="transmembrane region" description="Helical" evidence="1">
    <location>
        <begin position="160"/>
        <end position="179"/>
    </location>
</feature>
<dbReference type="AlphaFoldDB" id="A0A7V8VAS5"/>
<keyword evidence="1" id="KW-1133">Transmembrane helix</keyword>
<dbReference type="Proteomes" id="UP000542342">
    <property type="component" value="Unassembled WGS sequence"/>
</dbReference>
<sequence length="350" mass="39097">MIRVLADLVLERRPLMHVNLTAAGLVCLGLGLAVGLSAVALRRTANEQAELGRHPPPLQQVHEQATAVVARTTAEVTSTREVHYLCERLLALCCHAAILVGLFYVGWRHYQETLTGVAMATLYLLLPYTAYHIDQLHHVWPSAFVVWALAWYRRPVWAGFLVGVASGTSLFPLFLLPAWWGFYAGRGAGRFLIAAGGALLFTITLTASIYWLDGLYVTRLIAAMHLWEWQLWHLPAREGIWTAVHWAYRLPVFVLFIAFVIASAFWPRPRNLAHLIAFNAAIVLGVQFWYADCGGIYVLWYLPLLILLVCRPNLTLAEPPASMGNLMTRLTLWGNRRPAAVQGTAKELAV</sequence>
<keyword evidence="3" id="KW-1185">Reference proteome</keyword>
<dbReference type="RefSeq" id="WP_194536047.1">
    <property type="nucleotide sequence ID" value="NZ_JACEFB010000001.1"/>
</dbReference>
<gene>
    <name evidence="2" type="ORF">H0921_00340</name>
</gene>
<accession>A0A7V8VAS5</accession>
<feature type="transmembrane region" description="Helical" evidence="1">
    <location>
        <begin position="89"/>
        <end position="107"/>
    </location>
</feature>
<reference evidence="2 3" key="1">
    <citation type="submission" date="2020-07" db="EMBL/GenBank/DDBJ databases">
        <title>Thermogemmata thermophila gen. nov., sp. nov., a novel moderate thermophilic planctomycete from a Kamchatka hot spring.</title>
        <authorList>
            <person name="Elcheninov A.G."/>
            <person name="Podosokorskaya O.A."/>
            <person name="Kovaleva O.L."/>
            <person name="Novikov A."/>
            <person name="Bonch-Osmolovskaya E.A."/>
            <person name="Toshchakov S.V."/>
            <person name="Kublanov I.V."/>
        </authorList>
    </citation>
    <scope>NUCLEOTIDE SEQUENCE [LARGE SCALE GENOMIC DNA]</scope>
    <source>
        <strain evidence="2 3">2918</strain>
    </source>
</reference>
<keyword evidence="1" id="KW-0472">Membrane</keyword>
<evidence type="ECO:0000313" key="3">
    <source>
        <dbReference type="Proteomes" id="UP000542342"/>
    </source>
</evidence>
<feature type="transmembrane region" description="Helical" evidence="1">
    <location>
        <begin position="191"/>
        <end position="212"/>
    </location>
</feature>
<feature type="transmembrane region" description="Helical" evidence="1">
    <location>
        <begin position="246"/>
        <end position="265"/>
    </location>
</feature>
<keyword evidence="1" id="KW-0812">Transmembrane</keyword>
<feature type="transmembrane region" description="Helical" evidence="1">
    <location>
        <begin position="296"/>
        <end position="314"/>
    </location>
</feature>
<evidence type="ECO:0008006" key="4">
    <source>
        <dbReference type="Google" id="ProtNLM"/>
    </source>
</evidence>
<feature type="transmembrane region" description="Helical" evidence="1">
    <location>
        <begin position="272"/>
        <end position="290"/>
    </location>
</feature>
<dbReference type="EMBL" id="JACEFB010000001">
    <property type="protein sequence ID" value="MBA2224606.1"/>
    <property type="molecule type" value="Genomic_DNA"/>
</dbReference>
<protein>
    <recommendedName>
        <fullName evidence="4">DUF2029 domain-containing protein</fullName>
    </recommendedName>
</protein>
<name>A0A7V8VAS5_9BACT</name>
<proteinExistence type="predicted"/>
<organism evidence="2 3">
    <name type="scientific">Thermogemmata fonticola</name>
    <dbReference type="NCBI Taxonomy" id="2755323"/>
    <lineage>
        <taxon>Bacteria</taxon>
        <taxon>Pseudomonadati</taxon>
        <taxon>Planctomycetota</taxon>
        <taxon>Planctomycetia</taxon>
        <taxon>Gemmatales</taxon>
        <taxon>Gemmataceae</taxon>
        <taxon>Thermogemmata</taxon>
    </lineage>
</organism>
<feature type="transmembrane region" description="Helical" evidence="1">
    <location>
        <begin position="113"/>
        <end position="131"/>
    </location>
</feature>
<comment type="caution">
    <text evidence="2">The sequence shown here is derived from an EMBL/GenBank/DDBJ whole genome shotgun (WGS) entry which is preliminary data.</text>
</comment>
<evidence type="ECO:0000256" key="1">
    <source>
        <dbReference type="SAM" id="Phobius"/>
    </source>
</evidence>
<feature type="transmembrane region" description="Helical" evidence="1">
    <location>
        <begin position="20"/>
        <end position="41"/>
    </location>
</feature>
<evidence type="ECO:0000313" key="2">
    <source>
        <dbReference type="EMBL" id="MBA2224606.1"/>
    </source>
</evidence>